<dbReference type="Proteomes" id="UP000070163">
    <property type="component" value="Unassembled WGS sequence"/>
</dbReference>
<evidence type="ECO:0000313" key="5">
    <source>
        <dbReference type="EMBL" id="KXA89542.1"/>
    </source>
</evidence>
<name>A0A133U5S4_9EURY</name>
<dbReference type="GO" id="GO:0008740">
    <property type="term" value="F:L-rhamnose isomerase activity"/>
    <property type="evidence" value="ECO:0007669"/>
    <property type="project" value="TreeGrafter"/>
</dbReference>
<feature type="domain" description="Xylose isomerase-like TIM barrel" evidence="4">
    <location>
        <begin position="74"/>
        <end position="262"/>
    </location>
</feature>
<comment type="caution">
    <text evidence="5">The sequence shown here is derived from an EMBL/GenBank/DDBJ whole genome shotgun (WGS) entry which is preliminary data.</text>
</comment>
<organism evidence="5 6">
    <name type="scientific">candidate division MSBL1 archaeon SCGC-AAA259A05</name>
    <dbReference type="NCBI Taxonomy" id="1698259"/>
    <lineage>
        <taxon>Archaea</taxon>
        <taxon>Methanobacteriati</taxon>
        <taxon>Methanobacteriota</taxon>
        <taxon>candidate division MSBL1</taxon>
    </lineage>
</organism>
<keyword evidence="6" id="KW-1185">Reference proteome</keyword>
<dbReference type="GO" id="GO:0019301">
    <property type="term" value="P:rhamnose catabolic process"/>
    <property type="evidence" value="ECO:0007669"/>
    <property type="project" value="TreeGrafter"/>
</dbReference>
<dbReference type="Pfam" id="PF01261">
    <property type="entry name" value="AP_endonuc_2"/>
    <property type="match status" value="1"/>
</dbReference>
<dbReference type="EMBL" id="LHXJ01000074">
    <property type="protein sequence ID" value="KXA89542.1"/>
    <property type="molecule type" value="Genomic_DNA"/>
</dbReference>
<evidence type="ECO:0000256" key="3">
    <source>
        <dbReference type="ARBA" id="ARBA00023235"/>
    </source>
</evidence>
<dbReference type="GO" id="GO:0019324">
    <property type="term" value="P:L-lyxose metabolic process"/>
    <property type="evidence" value="ECO:0007669"/>
    <property type="project" value="TreeGrafter"/>
</dbReference>
<protein>
    <recommendedName>
        <fullName evidence="4">Xylose isomerase-like TIM barrel domain-containing protein</fullName>
    </recommendedName>
</protein>
<dbReference type="PANTHER" id="PTHR30268:SF0">
    <property type="entry name" value="L-RHAMNOSE ISOMERASE"/>
    <property type="match status" value="1"/>
</dbReference>
<evidence type="ECO:0000256" key="1">
    <source>
        <dbReference type="ARBA" id="ARBA00022723"/>
    </source>
</evidence>
<proteinExistence type="predicted"/>
<gene>
    <name evidence="5" type="ORF">AKJ57_05175</name>
</gene>
<dbReference type="Gene3D" id="3.20.20.150">
    <property type="entry name" value="Divalent-metal-dependent TIM barrel enzymes"/>
    <property type="match status" value="1"/>
</dbReference>
<dbReference type="AlphaFoldDB" id="A0A133U5S4"/>
<keyword evidence="2" id="KW-0464">Manganese</keyword>
<dbReference type="InterPro" id="IPR036237">
    <property type="entry name" value="Xyl_isomerase-like_sf"/>
</dbReference>
<evidence type="ECO:0000313" key="6">
    <source>
        <dbReference type="Proteomes" id="UP000070163"/>
    </source>
</evidence>
<keyword evidence="1" id="KW-0479">Metal-binding</keyword>
<keyword evidence="3" id="KW-0413">Isomerase</keyword>
<sequence length="387" mass="43890">MSDFPKGLLKEELEEFDVEVPSWGFERGGTRFETYRTEEDPRSLEERIRAAGRANRITGKGNKVSLHFPWDGESKEDVEKLQSLLEGEGLEAGAVNANLFSTREDSPLDARLRYGSLISPFEDVREEATEHIFRCVEWMRKLESDTLILWIPDGSYSYGQISFYDMYDRISDSLERISGEMKNDEKLLVEYKPFEPAFYATAVFDWGSATDFSKTAGENAKVLVDTGHHLQGGNVEQIVAYLAKIEELGGFHFNDRKYADDDLVTGSLKPGQLFRIFCTLEEAYERDLLNRDDVSFMIDQSHYARDPTEATIESIENILITSLKSKLVDLSELREAHSEADIPRADRVLDRAFQTDVRGALNGWRREKGLPEDPLAALRGEGGEKSG</sequence>
<evidence type="ECO:0000259" key="4">
    <source>
        <dbReference type="Pfam" id="PF01261"/>
    </source>
</evidence>
<reference evidence="5 6" key="1">
    <citation type="journal article" date="2016" name="Sci. Rep.">
        <title>Metabolic traits of an uncultured archaeal lineage -MSBL1- from brine pools of the Red Sea.</title>
        <authorList>
            <person name="Mwirichia R."/>
            <person name="Alam I."/>
            <person name="Rashid M."/>
            <person name="Vinu M."/>
            <person name="Ba-Alawi W."/>
            <person name="Anthony Kamau A."/>
            <person name="Kamanda Ngugi D."/>
            <person name="Goker M."/>
            <person name="Klenk H.P."/>
            <person name="Bajic V."/>
            <person name="Stingl U."/>
        </authorList>
    </citation>
    <scope>NUCLEOTIDE SEQUENCE [LARGE SCALE GENOMIC DNA]</scope>
    <source>
        <strain evidence="5">SCGC-AAA259A05</strain>
    </source>
</reference>
<dbReference type="SUPFAM" id="SSF51658">
    <property type="entry name" value="Xylose isomerase-like"/>
    <property type="match status" value="1"/>
</dbReference>
<evidence type="ECO:0000256" key="2">
    <source>
        <dbReference type="ARBA" id="ARBA00023211"/>
    </source>
</evidence>
<dbReference type="InterPro" id="IPR050337">
    <property type="entry name" value="L-rhamnose_isomerase"/>
</dbReference>
<dbReference type="PANTHER" id="PTHR30268">
    <property type="entry name" value="L-RHAMNOSE ISOMERASE"/>
    <property type="match status" value="1"/>
</dbReference>
<accession>A0A133U5S4</accession>
<dbReference type="GO" id="GO:0046872">
    <property type="term" value="F:metal ion binding"/>
    <property type="evidence" value="ECO:0007669"/>
    <property type="project" value="UniProtKB-KW"/>
</dbReference>
<dbReference type="InterPro" id="IPR013022">
    <property type="entry name" value="Xyl_isomerase-like_TIM-brl"/>
</dbReference>